<feature type="compositionally biased region" description="Polar residues" evidence="1">
    <location>
        <begin position="250"/>
        <end position="261"/>
    </location>
</feature>
<evidence type="ECO:0000256" key="1">
    <source>
        <dbReference type="SAM" id="MobiDB-lite"/>
    </source>
</evidence>
<feature type="region of interest" description="Disordered" evidence="1">
    <location>
        <begin position="238"/>
        <end position="261"/>
    </location>
</feature>
<feature type="compositionally biased region" description="Polar residues" evidence="1">
    <location>
        <begin position="10"/>
        <end position="31"/>
    </location>
</feature>
<feature type="compositionally biased region" description="Acidic residues" evidence="1">
    <location>
        <begin position="173"/>
        <end position="193"/>
    </location>
</feature>
<dbReference type="EMBL" id="ML210378">
    <property type="protein sequence ID" value="TFK18794.1"/>
    <property type="molecule type" value="Genomic_DNA"/>
</dbReference>
<feature type="compositionally biased region" description="Low complexity" evidence="1">
    <location>
        <begin position="38"/>
        <end position="53"/>
    </location>
</feature>
<feature type="compositionally biased region" description="Basic and acidic residues" evidence="1">
    <location>
        <begin position="108"/>
        <end position="119"/>
    </location>
</feature>
<reference evidence="2 3" key="1">
    <citation type="journal article" date="2019" name="Nat. Ecol. Evol.">
        <title>Megaphylogeny resolves global patterns of mushroom evolution.</title>
        <authorList>
            <person name="Varga T."/>
            <person name="Krizsan K."/>
            <person name="Foldi C."/>
            <person name="Dima B."/>
            <person name="Sanchez-Garcia M."/>
            <person name="Sanchez-Ramirez S."/>
            <person name="Szollosi G.J."/>
            <person name="Szarkandi J.G."/>
            <person name="Papp V."/>
            <person name="Albert L."/>
            <person name="Andreopoulos W."/>
            <person name="Angelini C."/>
            <person name="Antonin V."/>
            <person name="Barry K.W."/>
            <person name="Bougher N.L."/>
            <person name="Buchanan P."/>
            <person name="Buyck B."/>
            <person name="Bense V."/>
            <person name="Catcheside P."/>
            <person name="Chovatia M."/>
            <person name="Cooper J."/>
            <person name="Damon W."/>
            <person name="Desjardin D."/>
            <person name="Finy P."/>
            <person name="Geml J."/>
            <person name="Haridas S."/>
            <person name="Hughes K."/>
            <person name="Justo A."/>
            <person name="Karasinski D."/>
            <person name="Kautmanova I."/>
            <person name="Kiss B."/>
            <person name="Kocsube S."/>
            <person name="Kotiranta H."/>
            <person name="LaButti K.M."/>
            <person name="Lechner B.E."/>
            <person name="Liimatainen K."/>
            <person name="Lipzen A."/>
            <person name="Lukacs Z."/>
            <person name="Mihaltcheva S."/>
            <person name="Morgado L.N."/>
            <person name="Niskanen T."/>
            <person name="Noordeloos M.E."/>
            <person name="Ohm R.A."/>
            <person name="Ortiz-Santana B."/>
            <person name="Ovrebo C."/>
            <person name="Racz N."/>
            <person name="Riley R."/>
            <person name="Savchenko A."/>
            <person name="Shiryaev A."/>
            <person name="Soop K."/>
            <person name="Spirin V."/>
            <person name="Szebenyi C."/>
            <person name="Tomsovsky M."/>
            <person name="Tulloss R.E."/>
            <person name="Uehling J."/>
            <person name="Grigoriev I.V."/>
            <person name="Vagvolgyi C."/>
            <person name="Papp T."/>
            <person name="Martin F.M."/>
            <person name="Miettinen O."/>
            <person name="Hibbett D.S."/>
            <person name="Nagy L.G."/>
        </authorList>
    </citation>
    <scope>NUCLEOTIDE SEQUENCE [LARGE SCALE GENOMIC DNA]</scope>
    <source>
        <strain evidence="2 3">CBS 121175</strain>
    </source>
</reference>
<gene>
    <name evidence="2" type="ORF">FA15DRAFT_709549</name>
</gene>
<evidence type="ECO:0000313" key="3">
    <source>
        <dbReference type="Proteomes" id="UP000307440"/>
    </source>
</evidence>
<dbReference type="AlphaFoldDB" id="A0A5C3KFX7"/>
<feature type="compositionally biased region" description="Basic and acidic residues" evidence="1">
    <location>
        <begin position="238"/>
        <end position="249"/>
    </location>
</feature>
<proteinExistence type="predicted"/>
<name>A0A5C3KFX7_COPMA</name>
<protein>
    <submittedName>
        <fullName evidence="2">Uncharacterized protein</fullName>
    </submittedName>
</protein>
<feature type="region of interest" description="Disordered" evidence="1">
    <location>
        <begin position="107"/>
        <end position="130"/>
    </location>
</feature>
<keyword evidence="3" id="KW-1185">Reference proteome</keyword>
<dbReference type="Proteomes" id="UP000307440">
    <property type="component" value="Unassembled WGS sequence"/>
</dbReference>
<organism evidence="2 3">
    <name type="scientific">Coprinopsis marcescibilis</name>
    <name type="common">Agaric fungus</name>
    <name type="synonym">Psathyrella marcescibilis</name>
    <dbReference type="NCBI Taxonomy" id="230819"/>
    <lineage>
        <taxon>Eukaryota</taxon>
        <taxon>Fungi</taxon>
        <taxon>Dikarya</taxon>
        <taxon>Basidiomycota</taxon>
        <taxon>Agaricomycotina</taxon>
        <taxon>Agaricomycetes</taxon>
        <taxon>Agaricomycetidae</taxon>
        <taxon>Agaricales</taxon>
        <taxon>Agaricineae</taxon>
        <taxon>Psathyrellaceae</taxon>
        <taxon>Coprinopsis</taxon>
    </lineage>
</organism>
<evidence type="ECO:0000313" key="2">
    <source>
        <dbReference type="EMBL" id="TFK18794.1"/>
    </source>
</evidence>
<accession>A0A5C3KFX7</accession>
<feature type="region of interest" description="Disordered" evidence="1">
    <location>
        <begin position="1"/>
        <end position="56"/>
    </location>
</feature>
<feature type="region of interest" description="Disordered" evidence="1">
    <location>
        <begin position="156"/>
        <end position="207"/>
    </location>
</feature>
<sequence>MGRRSKKSNTRLSNLSKTYSHQKQSQNINTSSKDEDYTPNSTSSASENSETNPILFPVLEEDVSSSDYDLDPDLEAEEIDKNKLEDLKNEEEMYRFSSILQGAQKLAVKAEREQKEQKPHCPRHYTGNAPQTKQFYAQKRRELAAGGQAFIHAFLKKKAPDPPKTPQNNTENIPEEVDTVSDDEDDDNSDIEEAISTIFEHPEQPPVDPARVIEAKLSEGDEAVRVARDRVRSLLEDVKMRATPKDNSPDTKPSTQSQNITANSILLSSTGVHQNSFIGQRHWPPT</sequence>
<dbReference type="OrthoDB" id="10661623at2759"/>